<evidence type="ECO:0000313" key="2">
    <source>
        <dbReference type="EMBL" id="CUS06329.1"/>
    </source>
</evidence>
<dbReference type="SUPFAM" id="SSF50952">
    <property type="entry name" value="Soluble quinoprotein glucose dehydrogenase"/>
    <property type="match status" value="1"/>
</dbReference>
<dbReference type="PANTHER" id="PTHR19328:SF75">
    <property type="entry name" value="ALDOSE SUGAR DEHYDROGENASE YLII"/>
    <property type="match status" value="1"/>
</dbReference>
<dbReference type="Pfam" id="PF07995">
    <property type="entry name" value="GSDH"/>
    <property type="match status" value="1"/>
</dbReference>
<dbReference type="AlphaFoldDB" id="A0A160T933"/>
<dbReference type="Gene3D" id="2.120.10.30">
    <property type="entry name" value="TolB, C-terminal domain"/>
    <property type="match status" value="1"/>
</dbReference>
<dbReference type="InterPro" id="IPR012938">
    <property type="entry name" value="Glc/Sorbosone_DH"/>
</dbReference>
<evidence type="ECO:0000259" key="1">
    <source>
        <dbReference type="Pfam" id="PF07995"/>
    </source>
</evidence>
<name>A0A160T933_9CHLR</name>
<evidence type="ECO:0000313" key="3">
    <source>
        <dbReference type="Proteomes" id="UP000215027"/>
    </source>
</evidence>
<protein>
    <recommendedName>
        <fullName evidence="1">Glucose/Sorbosone dehydrogenase domain-containing protein</fullName>
    </recommendedName>
</protein>
<sequence length="427" mass="45968">MEGVGIGDNCLTAPPWDVTIQAMMTTATKTRLLAPLLLLLLLTGRLAAVAPPPGEVAQSSVIDLPVVIGRPALSLTPVGEGFTKVTAITHAGDARLFVAELAGVIKVMQPDGHISVFLDITDRVLSTGGEYGLFDLAFHPGYSDPASPGFGFFYVIYTTGWDDGEERDVDYILARFRVGSDANAADAGSETRLLVEGQHSTVHKGGALEFDPRNARLYASLGDDSGYLVAQQEDSYKGKIIRLDVNQVPQAIAGDARVFARPEIVASGLRNPWRIALDAADNRLFIGDVGDGSWEEINLLALDGDDNYGWPCLEGSLVNGDFTEEAACRRPFTPAIYQYAHQAAPVCAVIAGRVYRPPHNPDDGRFIYGDLCSREPHALSLVGDTWQSTPLGTQPEGLFTTFGEAGDGTLYLGSFDDSKPIYRMYIP</sequence>
<dbReference type="KEGG" id="pbf:CFX0092_B0795"/>
<accession>A0A160T933</accession>
<dbReference type="InterPro" id="IPR011041">
    <property type="entry name" value="Quinoprot_gluc/sorb_DH_b-prop"/>
</dbReference>
<feature type="domain" description="Glucose/Sorbosone dehydrogenase" evidence="1">
    <location>
        <begin position="87"/>
        <end position="346"/>
    </location>
</feature>
<dbReference type="EMBL" id="LN890656">
    <property type="protein sequence ID" value="CUS06329.1"/>
    <property type="molecule type" value="Genomic_DNA"/>
</dbReference>
<reference evidence="2" key="1">
    <citation type="submission" date="2016-01" db="EMBL/GenBank/DDBJ databases">
        <authorList>
            <person name="Mcilroy J.S."/>
            <person name="Karst M S."/>
            <person name="Albertsen M."/>
        </authorList>
    </citation>
    <scope>NUCLEOTIDE SEQUENCE</scope>
    <source>
        <strain evidence="2">Cfx-K</strain>
    </source>
</reference>
<gene>
    <name evidence="2" type="ORF">CFX0092_B0795</name>
</gene>
<dbReference type="Proteomes" id="UP000215027">
    <property type="component" value="Chromosome II"/>
</dbReference>
<proteinExistence type="predicted"/>
<keyword evidence="3" id="KW-1185">Reference proteome</keyword>
<organism evidence="2 3">
    <name type="scientific">Candidatus Promineifilum breve</name>
    <dbReference type="NCBI Taxonomy" id="1806508"/>
    <lineage>
        <taxon>Bacteria</taxon>
        <taxon>Bacillati</taxon>
        <taxon>Chloroflexota</taxon>
        <taxon>Ardenticatenia</taxon>
        <taxon>Candidatus Promineifilales</taxon>
        <taxon>Candidatus Promineifilaceae</taxon>
        <taxon>Candidatus Promineifilum</taxon>
    </lineage>
</organism>
<dbReference type="PANTHER" id="PTHR19328">
    <property type="entry name" value="HEDGEHOG-INTERACTING PROTEIN"/>
    <property type="match status" value="1"/>
</dbReference>
<dbReference type="InterPro" id="IPR011042">
    <property type="entry name" value="6-blade_b-propeller_TolB-like"/>
</dbReference>